<feature type="region of interest" description="Disordered" evidence="1">
    <location>
        <begin position="65"/>
        <end position="137"/>
    </location>
</feature>
<sequence length="137" mass="14943">MVARHSKSGTTSGGGEPKESRKQARTRKARNVESHSHAKYVGFGFLALFLAICIGVFLRVRSLPPLPPRPSPGAFAGQNQHMMSEPQSITIDKNGDTVTTSMGGEEKADDGRFAEFEGDPDELIVPDDEYDGYEDED</sequence>
<organism evidence="3 4">
    <name type="scientific">Pycnococcus provasolii</name>
    <dbReference type="NCBI Taxonomy" id="41880"/>
    <lineage>
        <taxon>Eukaryota</taxon>
        <taxon>Viridiplantae</taxon>
        <taxon>Chlorophyta</taxon>
        <taxon>Pseudoscourfieldiophyceae</taxon>
        <taxon>Pseudoscourfieldiales</taxon>
        <taxon>Pycnococcaceae</taxon>
        <taxon>Pycnococcus</taxon>
    </lineage>
</organism>
<keyword evidence="4" id="KW-1185">Reference proteome</keyword>
<proteinExistence type="predicted"/>
<keyword evidence="2" id="KW-0472">Membrane</keyword>
<evidence type="ECO:0000313" key="4">
    <source>
        <dbReference type="Proteomes" id="UP000660262"/>
    </source>
</evidence>
<dbReference type="EMBL" id="BNJQ01000004">
    <property type="protein sequence ID" value="GHP03086.1"/>
    <property type="molecule type" value="Genomic_DNA"/>
</dbReference>
<keyword evidence="2" id="KW-0812">Transmembrane</keyword>
<protein>
    <recommendedName>
        <fullName evidence="5">Transmembrane protein</fullName>
    </recommendedName>
</protein>
<feature type="compositionally biased region" description="Acidic residues" evidence="1">
    <location>
        <begin position="116"/>
        <end position="137"/>
    </location>
</feature>
<name>A0A830H790_9CHLO</name>
<gene>
    <name evidence="3" type="ORF">PPROV_000184100</name>
</gene>
<keyword evidence="2" id="KW-1133">Transmembrane helix</keyword>
<feature type="transmembrane region" description="Helical" evidence="2">
    <location>
        <begin position="40"/>
        <end position="60"/>
    </location>
</feature>
<feature type="compositionally biased region" description="Polar residues" evidence="1">
    <location>
        <begin position="77"/>
        <end position="102"/>
    </location>
</feature>
<evidence type="ECO:0000256" key="2">
    <source>
        <dbReference type="SAM" id="Phobius"/>
    </source>
</evidence>
<dbReference type="AlphaFoldDB" id="A0A830H790"/>
<reference evidence="3" key="1">
    <citation type="submission" date="2020-10" db="EMBL/GenBank/DDBJ databases">
        <title>Unveiling of a novel bifunctional photoreceptor, Dualchrome1, isolated from a cosmopolitan green alga.</title>
        <authorList>
            <person name="Suzuki S."/>
            <person name="Kawachi M."/>
        </authorList>
    </citation>
    <scope>NUCLEOTIDE SEQUENCE</scope>
    <source>
        <strain evidence="3">NIES 2893</strain>
    </source>
</reference>
<feature type="compositionally biased region" description="Basic and acidic residues" evidence="1">
    <location>
        <begin position="104"/>
        <end position="115"/>
    </location>
</feature>
<dbReference type="Proteomes" id="UP000660262">
    <property type="component" value="Unassembled WGS sequence"/>
</dbReference>
<accession>A0A830H790</accession>
<evidence type="ECO:0000256" key="1">
    <source>
        <dbReference type="SAM" id="MobiDB-lite"/>
    </source>
</evidence>
<comment type="caution">
    <text evidence="3">The sequence shown here is derived from an EMBL/GenBank/DDBJ whole genome shotgun (WGS) entry which is preliminary data.</text>
</comment>
<evidence type="ECO:0000313" key="3">
    <source>
        <dbReference type="EMBL" id="GHP03086.1"/>
    </source>
</evidence>
<feature type="region of interest" description="Disordered" evidence="1">
    <location>
        <begin position="1"/>
        <end position="34"/>
    </location>
</feature>
<evidence type="ECO:0008006" key="5">
    <source>
        <dbReference type="Google" id="ProtNLM"/>
    </source>
</evidence>